<name>A0ABS5GA38_9BRAD</name>
<comment type="caution">
    <text evidence="2">The sequence shown here is derived from an EMBL/GenBank/DDBJ whole genome shotgun (WGS) entry which is preliminary data.</text>
</comment>
<keyword evidence="3" id="KW-1185">Reference proteome</keyword>
<keyword evidence="1" id="KW-0812">Transmembrane</keyword>
<evidence type="ECO:0000256" key="1">
    <source>
        <dbReference type="SAM" id="Phobius"/>
    </source>
</evidence>
<organism evidence="2 3">
    <name type="scientific">Bradyrhizobium denitrificans</name>
    <dbReference type="NCBI Taxonomy" id="2734912"/>
    <lineage>
        <taxon>Bacteria</taxon>
        <taxon>Pseudomonadati</taxon>
        <taxon>Pseudomonadota</taxon>
        <taxon>Alphaproteobacteria</taxon>
        <taxon>Hyphomicrobiales</taxon>
        <taxon>Nitrobacteraceae</taxon>
        <taxon>Bradyrhizobium</taxon>
    </lineage>
</organism>
<evidence type="ECO:0000313" key="2">
    <source>
        <dbReference type="EMBL" id="MBR1138134.1"/>
    </source>
</evidence>
<protein>
    <submittedName>
        <fullName evidence="2">DUF3526 domain-containing protein</fullName>
    </submittedName>
</protein>
<sequence>MISPQSRSVANFWLIVRHEARTLLRDRTLPLVCTVLMLMVGCGLLVGIAQASLRERMIGEVTAHERETQQKNRDTLQSVLAGKDALVPFSNPANPAALAGTLAGRHTVLPNAPLAALAVGQSDMMPNYYRISYLSKVQFMYDSEIENPWNLLSGHFDLAFVVVFVLPLLVIGLGYNLLSAEREQGTLRMLCSQPLSLTTLLAAKVTVRLIALLAVAIPLPLIVLLAIFPEARTIASMALMLSWALLIAGYTLFWFTVAAFVNVLGRPSSQNALIMVALWTVLVLILPVAMNLAVNAVSPAPSRTELASRTRVVTADALREYENLYSADYRYASDPEALSVKNGQIEVPSRMRAFFLAKQRVDEQIEPLLKRFDSQLLAQQRLVDIIGFLSPAILVNEALNSVAGNDSRRFVAFKTQTEAFHDGWRRFFAPKISDNRAMTLDDLALLPQWRWAEVAAAETRQRIWSRIALILALVIALGLLVVTKAARQPIV</sequence>
<dbReference type="PANTHER" id="PTHR43471">
    <property type="entry name" value="ABC TRANSPORTER PERMEASE"/>
    <property type="match status" value="1"/>
</dbReference>
<feature type="transmembrane region" description="Helical" evidence="1">
    <location>
        <begin position="205"/>
        <end position="228"/>
    </location>
</feature>
<proteinExistence type="predicted"/>
<feature type="transmembrane region" description="Helical" evidence="1">
    <location>
        <begin position="240"/>
        <end position="261"/>
    </location>
</feature>
<feature type="transmembrane region" description="Helical" evidence="1">
    <location>
        <begin position="273"/>
        <end position="294"/>
    </location>
</feature>
<gene>
    <name evidence="2" type="ORF">JQ619_20375</name>
</gene>
<feature type="transmembrane region" description="Helical" evidence="1">
    <location>
        <begin position="467"/>
        <end position="486"/>
    </location>
</feature>
<reference evidence="3" key="1">
    <citation type="journal article" date="2021" name="ISME J.">
        <title>Evolutionary origin and ecological implication of a unique nif island in free-living Bradyrhizobium lineages.</title>
        <authorList>
            <person name="Tao J."/>
        </authorList>
    </citation>
    <scope>NUCLEOTIDE SEQUENCE [LARGE SCALE GENOMIC DNA]</scope>
    <source>
        <strain evidence="3">SZCCT0094</strain>
    </source>
</reference>
<dbReference type="EMBL" id="JAFCLK010000019">
    <property type="protein sequence ID" value="MBR1138134.1"/>
    <property type="molecule type" value="Genomic_DNA"/>
</dbReference>
<feature type="transmembrane region" description="Helical" evidence="1">
    <location>
        <begin position="158"/>
        <end position="178"/>
    </location>
</feature>
<evidence type="ECO:0000313" key="3">
    <source>
        <dbReference type="Proteomes" id="UP001314635"/>
    </source>
</evidence>
<accession>A0ABS5GA38</accession>
<dbReference type="Proteomes" id="UP001314635">
    <property type="component" value="Unassembled WGS sequence"/>
</dbReference>
<dbReference type="InterPro" id="IPR021913">
    <property type="entry name" value="DUF3526"/>
</dbReference>
<dbReference type="PANTHER" id="PTHR43471:SF14">
    <property type="entry name" value="ABC-2 TYPE TRANSPORT SYSTEM PERMEASE PROTEIN"/>
    <property type="match status" value="1"/>
</dbReference>
<feature type="transmembrane region" description="Helical" evidence="1">
    <location>
        <begin position="29"/>
        <end position="49"/>
    </location>
</feature>
<keyword evidence="1" id="KW-0472">Membrane</keyword>
<dbReference type="Pfam" id="PF12040">
    <property type="entry name" value="DUF3526"/>
    <property type="match status" value="1"/>
</dbReference>
<dbReference type="RefSeq" id="WP_211400658.1">
    <property type="nucleotide sequence ID" value="NZ_JAFCLK010000019.1"/>
</dbReference>
<keyword evidence="1" id="KW-1133">Transmembrane helix</keyword>